<dbReference type="EMBL" id="CAJVQC010165468">
    <property type="protein sequence ID" value="CAG8849431.1"/>
    <property type="molecule type" value="Genomic_DNA"/>
</dbReference>
<feature type="non-terminal residue" evidence="1">
    <location>
        <position position="1"/>
    </location>
</feature>
<organism evidence="1 2">
    <name type="scientific">Racocetra persica</name>
    <dbReference type="NCBI Taxonomy" id="160502"/>
    <lineage>
        <taxon>Eukaryota</taxon>
        <taxon>Fungi</taxon>
        <taxon>Fungi incertae sedis</taxon>
        <taxon>Mucoromycota</taxon>
        <taxon>Glomeromycotina</taxon>
        <taxon>Glomeromycetes</taxon>
        <taxon>Diversisporales</taxon>
        <taxon>Gigasporaceae</taxon>
        <taxon>Racocetra</taxon>
    </lineage>
</organism>
<feature type="non-terminal residue" evidence="1">
    <location>
        <position position="62"/>
    </location>
</feature>
<dbReference type="Proteomes" id="UP000789920">
    <property type="component" value="Unassembled WGS sequence"/>
</dbReference>
<sequence length="62" mass="7101">PRVEQVRSRIMTIASREKLKFNQPNIVDEIITGANADIRQILNRLSSWKLSNDSITYDEGKA</sequence>
<keyword evidence="2" id="KW-1185">Reference proteome</keyword>
<evidence type="ECO:0000313" key="2">
    <source>
        <dbReference type="Proteomes" id="UP000789920"/>
    </source>
</evidence>
<accession>A0ACA9SWF8</accession>
<evidence type="ECO:0000313" key="1">
    <source>
        <dbReference type="EMBL" id="CAG8849431.1"/>
    </source>
</evidence>
<name>A0ACA9SWF8_9GLOM</name>
<reference evidence="1" key="1">
    <citation type="submission" date="2021-06" db="EMBL/GenBank/DDBJ databases">
        <authorList>
            <person name="Kallberg Y."/>
            <person name="Tangrot J."/>
            <person name="Rosling A."/>
        </authorList>
    </citation>
    <scope>NUCLEOTIDE SEQUENCE</scope>
    <source>
        <strain evidence="1">MA461A</strain>
    </source>
</reference>
<gene>
    <name evidence="1" type="ORF">RPERSI_LOCUS35586</name>
</gene>
<comment type="caution">
    <text evidence="1">The sequence shown here is derived from an EMBL/GenBank/DDBJ whole genome shotgun (WGS) entry which is preliminary data.</text>
</comment>
<protein>
    <submittedName>
        <fullName evidence="1">34523_t:CDS:1</fullName>
    </submittedName>
</protein>
<proteinExistence type="predicted"/>